<feature type="transmembrane region" description="Helical" evidence="5">
    <location>
        <begin position="224"/>
        <end position="242"/>
    </location>
</feature>
<feature type="transmembrane region" description="Helical" evidence="5">
    <location>
        <begin position="199"/>
        <end position="218"/>
    </location>
</feature>
<dbReference type="InterPro" id="IPR051533">
    <property type="entry name" value="WaaL-like"/>
</dbReference>
<evidence type="ECO:0000256" key="5">
    <source>
        <dbReference type="SAM" id="Phobius"/>
    </source>
</evidence>
<dbReference type="PANTHER" id="PTHR37422:SF13">
    <property type="entry name" value="LIPOPOLYSACCHARIDE BIOSYNTHESIS PROTEIN PA4999-RELATED"/>
    <property type="match status" value="1"/>
</dbReference>
<evidence type="ECO:0000313" key="8">
    <source>
        <dbReference type="Proteomes" id="UP001497493"/>
    </source>
</evidence>
<keyword evidence="3 5" id="KW-1133">Transmembrane helix</keyword>
<proteinExistence type="predicted"/>
<sequence>MPVDSCHSPAPFRGLQPVSRAELAEGFGALGVTLFAVTAWSTPLGNRIALGLCLAALALSPEARAALYRDSFCRYAVMLVVYLVAETLWGATLFPETLERQLLDLATLVLLLLGFLAVAWWLQGSLARINRVLALAALGLWVGLIPHAQLRDVLTFRTGDQTGFQMSAGCSGLISASVILGLLLFAEPWLTLSRKPWQIALRGLVWAAGLYLSAYMLVASQSRTAWLAAGILFPLVFCYRYYRNYRYRGFSLRQLPYLPVMVVVIFAAGVAANGESIWRRIGPDRETAQKILQGHDQTLPYSSLKFRFHAQKFGLNKWLERPLMGWGTGSSKHLIATSGRPELWVAQARNWVSHLHNTYLELLVRFGLLGMVLLSVAVWRLAVAFRAVQRAGCLPSDHVLLVAGCLGMAAIWGLTVFQLMTEEWRAYWSMVMGVGYTFVLNARPAVAITKG</sequence>
<feature type="transmembrane region" description="Helical" evidence="5">
    <location>
        <begin position="362"/>
        <end position="387"/>
    </location>
</feature>
<dbReference type="GO" id="GO:0016874">
    <property type="term" value="F:ligase activity"/>
    <property type="evidence" value="ECO:0007669"/>
    <property type="project" value="UniProtKB-KW"/>
</dbReference>
<evidence type="ECO:0000259" key="6">
    <source>
        <dbReference type="Pfam" id="PF04932"/>
    </source>
</evidence>
<dbReference type="Pfam" id="PF04932">
    <property type="entry name" value="Wzy_C"/>
    <property type="match status" value="1"/>
</dbReference>
<feature type="transmembrane region" description="Helical" evidence="5">
    <location>
        <begin position="166"/>
        <end position="187"/>
    </location>
</feature>
<evidence type="ECO:0000256" key="2">
    <source>
        <dbReference type="ARBA" id="ARBA00022692"/>
    </source>
</evidence>
<protein>
    <submittedName>
        <fullName evidence="7">O-antigen ligase</fullName>
    </submittedName>
</protein>
<feature type="transmembrane region" description="Helical" evidence="5">
    <location>
        <begin position="426"/>
        <end position="446"/>
    </location>
</feature>
<evidence type="ECO:0000256" key="1">
    <source>
        <dbReference type="ARBA" id="ARBA00004141"/>
    </source>
</evidence>
<dbReference type="PANTHER" id="PTHR37422">
    <property type="entry name" value="TEICHURONIC ACID BIOSYNTHESIS PROTEIN TUAE"/>
    <property type="match status" value="1"/>
</dbReference>
<dbReference type="InterPro" id="IPR007016">
    <property type="entry name" value="O-antigen_ligase-rel_domated"/>
</dbReference>
<reference evidence="7 8" key="1">
    <citation type="submission" date="2024-04" db="EMBL/GenBank/DDBJ databases">
        <authorList>
            <person name="Cremers G."/>
        </authorList>
    </citation>
    <scope>NUCLEOTIDE SEQUENCE [LARGE SCALE GENOMIC DNA]</scope>
    <source>
        <strain evidence="7">MeCH1-AG</strain>
    </source>
</reference>
<feature type="transmembrane region" description="Helical" evidence="5">
    <location>
        <begin position="48"/>
        <end position="68"/>
    </location>
</feature>
<feature type="domain" description="O-antigen ligase-related" evidence="6">
    <location>
        <begin position="210"/>
        <end position="374"/>
    </location>
</feature>
<feature type="transmembrane region" description="Helical" evidence="5">
    <location>
        <begin position="399"/>
        <end position="420"/>
    </location>
</feature>
<dbReference type="Proteomes" id="UP001497493">
    <property type="component" value="Chromosome"/>
</dbReference>
<keyword evidence="2 5" id="KW-0812">Transmembrane</keyword>
<organism evidence="7 8">
    <name type="scientific">Candidatus Methylocalor cossyra</name>
    <dbReference type="NCBI Taxonomy" id="3108543"/>
    <lineage>
        <taxon>Bacteria</taxon>
        <taxon>Pseudomonadati</taxon>
        <taxon>Pseudomonadota</taxon>
        <taxon>Gammaproteobacteria</taxon>
        <taxon>Methylococcales</taxon>
        <taxon>Methylococcaceae</taxon>
        <taxon>Candidatus Methylocalor</taxon>
    </lineage>
</organism>
<dbReference type="EMBL" id="OZ026884">
    <property type="protein sequence ID" value="CAL1241805.1"/>
    <property type="molecule type" value="Genomic_DNA"/>
</dbReference>
<comment type="subcellular location">
    <subcellularLocation>
        <location evidence="1">Membrane</location>
        <topology evidence="1">Multi-pass membrane protein</topology>
    </subcellularLocation>
</comment>
<keyword evidence="8" id="KW-1185">Reference proteome</keyword>
<feature type="transmembrane region" description="Helical" evidence="5">
    <location>
        <begin position="75"/>
        <end position="95"/>
    </location>
</feature>
<keyword evidence="7" id="KW-0436">Ligase</keyword>
<feature type="transmembrane region" description="Helical" evidence="5">
    <location>
        <begin position="254"/>
        <end position="272"/>
    </location>
</feature>
<accession>A0ABP1CC52</accession>
<feature type="transmembrane region" description="Helical" evidence="5">
    <location>
        <begin position="101"/>
        <end position="122"/>
    </location>
</feature>
<feature type="transmembrane region" description="Helical" evidence="5">
    <location>
        <begin position="129"/>
        <end position="146"/>
    </location>
</feature>
<gene>
    <name evidence="7" type="ORF">MECH1_V1_3029</name>
</gene>
<evidence type="ECO:0000256" key="4">
    <source>
        <dbReference type="ARBA" id="ARBA00023136"/>
    </source>
</evidence>
<name>A0ABP1CC52_9GAMM</name>
<keyword evidence="4 5" id="KW-0472">Membrane</keyword>
<evidence type="ECO:0000256" key="3">
    <source>
        <dbReference type="ARBA" id="ARBA00022989"/>
    </source>
</evidence>
<evidence type="ECO:0000313" key="7">
    <source>
        <dbReference type="EMBL" id="CAL1241805.1"/>
    </source>
</evidence>